<proteinExistence type="predicted"/>
<reference evidence="1" key="1">
    <citation type="submission" date="2018-05" db="EMBL/GenBank/DDBJ databases">
        <authorList>
            <person name="Lanie J.A."/>
            <person name="Ng W.-L."/>
            <person name="Kazmierczak K.M."/>
            <person name="Andrzejewski T.M."/>
            <person name="Davidsen T.M."/>
            <person name="Wayne K.J."/>
            <person name="Tettelin H."/>
            <person name="Glass J.I."/>
            <person name="Rusch D."/>
            <person name="Podicherti R."/>
            <person name="Tsui H.-C.T."/>
            <person name="Winkler M.E."/>
        </authorList>
    </citation>
    <scope>NUCLEOTIDE SEQUENCE</scope>
</reference>
<protein>
    <submittedName>
        <fullName evidence="1">Uncharacterized protein</fullName>
    </submittedName>
</protein>
<evidence type="ECO:0000313" key="1">
    <source>
        <dbReference type="EMBL" id="SVB45341.1"/>
    </source>
</evidence>
<dbReference type="AlphaFoldDB" id="A0A382E5S1"/>
<sequence>MSVLLSLASIDTSQSSELSKEKITLNDLN</sequence>
<organism evidence="1">
    <name type="scientific">marine metagenome</name>
    <dbReference type="NCBI Taxonomy" id="408172"/>
    <lineage>
        <taxon>unclassified sequences</taxon>
        <taxon>metagenomes</taxon>
        <taxon>ecological metagenomes</taxon>
    </lineage>
</organism>
<dbReference type="EMBL" id="UINC01042552">
    <property type="protein sequence ID" value="SVB45341.1"/>
    <property type="molecule type" value="Genomic_DNA"/>
</dbReference>
<feature type="non-terminal residue" evidence="1">
    <location>
        <position position="29"/>
    </location>
</feature>
<accession>A0A382E5S1</accession>
<name>A0A382E5S1_9ZZZZ</name>
<gene>
    <name evidence="1" type="ORF">METZ01_LOCUS198195</name>
</gene>